<protein>
    <submittedName>
        <fullName evidence="2">Uncharacterized protein</fullName>
    </submittedName>
</protein>
<gene>
    <name evidence="2" type="ORF">EGM_03220</name>
</gene>
<accession>G7PI94</accession>
<dbReference type="Proteomes" id="UP000009130">
    <property type="component" value="Chromosome 11"/>
</dbReference>
<dbReference type="AlphaFoldDB" id="G7PI94"/>
<reference evidence="2" key="1">
    <citation type="journal article" date="2011" name="Nat. Biotechnol.">
        <title>Genome sequencing and comparison of two nonhuman primate animal models, the cynomolgus and Chinese rhesus macaques.</title>
        <authorList>
            <person name="Yan G."/>
            <person name="Zhang G."/>
            <person name="Fang X."/>
            <person name="Zhang Y."/>
            <person name="Li C."/>
            <person name="Ling F."/>
            <person name="Cooper D.N."/>
            <person name="Li Q."/>
            <person name="Li Y."/>
            <person name="van Gool A.J."/>
            <person name="Du H."/>
            <person name="Chen J."/>
            <person name="Chen R."/>
            <person name="Zhang P."/>
            <person name="Huang Z."/>
            <person name="Thompson J.R."/>
            <person name="Meng Y."/>
            <person name="Bai Y."/>
            <person name="Wang J."/>
            <person name="Zhuo M."/>
            <person name="Wang T."/>
            <person name="Huang Y."/>
            <person name="Wei L."/>
            <person name="Li J."/>
            <person name="Wang Z."/>
            <person name="Hu H."/>
            <person name="Yang P."/>
            <person name="Le L."/>
            <person name="Stenson P.D."/>
            <person name="Li B."/>
            <person name="Liu X."/>
            <person name="Ball E.V."/>
            <person name="An N."/>
            <person name="Huang Q."/>
            <person name="Zhang Y."/>
            <person name="Fan W."/>
            <person name="Zhang X."/>
            <person name="Li Y."/>
            <person name="Wang W."/>
            <person name="Katze M.G."/>
            <person name="Su B."/>
            <person name="Nielsen R."/>
            <person name="Yang H."/>
            <person name="Wang J."/>
            <person name="Wang X."/>
            <person name="Wang J."/>
        </authorList>
    </citation>
    <scope>NUCLEOTIDE SEQUENCE [LARGE SCALE GENOMIC DNA]</scope>
    <source>
        <strain evidence="2">CE-4</strain>
    </source>
</reference>
<feature type="region of interest" description="Disordered" evidence="1">
    <location>
        <begin position="41"/>
        <end position="70"/>
    </location>
</feature>
<proteinExistence type="predicted"/>
<evidence type="ECO:0000313" key="2">
    <source>
        <dbReference type="EMBL" id="EHH66265.1"/>
    </source>
</evidence>
<name>G7PI94_MACFA</name>
<organism>
    <name type="scientific">Macaca fascicularis</name>
    <name type="common">Crab-eating macaque</name>
    <name type="synonym">Cynomolgus monkey</name>
    <dbReference type="NCBI Taxonomy" id="9541"/>
    <lineage>
        <taxon>Eukaryota</taxon>
        <taxon>Metazoa</taxon>
        <taxon>Chordata</taxon>
        <taxon>Craniata</taxon>
        <taxon>Vertebrata</taxon>
        <taxon>Euteleostomi</taxon>
        <taxon>Mammalia</taxon>
        <taxon>Eutheria</taxon>
        <taxon>Euarchontoglires</taxon>
        <taxon>Primates</taxon>
        <taxon>Haplorrhini</taxon>
        <taxon>Catarrhini</taxon>
        <taxon>Cercopithecidae</taxon>
        <taxon>Cercopithecinae</taxon>
        <taxon>Macaca</taxon>
    </lineage>
</organism>
<feature type="non-terminal residue" evidence="2">
    <location>
        <position position="113"/>
    </location>
</feature>
<sequence>MRWQQNLGPVPGLLRSELMWLRVLECEAGMTSLEPGSFALSEDCSSLSPNSQQSPGVGSRGGETETRRDRNVVSHLAPQFLPLESTATQDVNACQRLGLHVLHFGDCIWRGTV</sequence>
<feature type="compositionally biased region" description="Polar residues" evidence="1">
    <location>
        <begin position="43"/>
        <end position="56"/>
    </location>
</feature>
<evidence type="ECO:0000256" key="1">
    <source>
        <dbReference type="SAM" id="MobiDB-lite"/>
    </source>
</evidence>
<dbReference type="EMBL" id="CM001286">
    <property type="protein sequence ID" value="EHH66265.1"/>
    <property type="molecule type" value="Genomic_DNA"/>
</dbReference>